<reference evidence="2" key="2">
    <citation type="journal article" date="2024" name="Plant">
        <title>Genomic evolution and insights into agronomic trait innovations of Sesamum species.</title>
        <authorList>
            <person name="Miao H."/>
            <person name="Wang L."/>
            <person name="Qu L."/>
            <person name="Liu H."/>
            <person name="Sun Y."/>
            <person name="Le M."/>
            <person name="Wang Q."/>
            <person name="Wei S."/>
            <person name="Zheng Y."/>
            <person name="Lin W."/>
            <person name="Duan Y."/>
            <person name="Cao H."/>
            <person name="Xiong S."/>
            <person name="Wang X."/>
            <person name="Wei L."/>
            <person name="Li C."/>
            <person name="Ma Q."/>
            <person name="Ju M."/>
            <person name="Zhao R."/>
            <person name="Li G."/>
            <person name="Mu C."/>
            <person name="Tian Q."/>
            <person name="Mei H."/>
            <person name="Zhang T."/>
            <person name="Gao T."/>
            <person name="Zhang H."/>
        </authorList>
    </citation>
    <scope>NUCLEOTIDE SEQUENCE</scope>
    <source>
        <strain evidence="2">KEN8</strain>
    </source>
</reference>
<reference evidence="2" key="1">
    <citation type="submission" date="2020-06" db="EMBL/GenBank/DDBJ databases">
        <authorList>
            <person name="Li T."/>
            <person name="Hu X."/>
            <person name="Zhang T."/>
            <person name="Song X."/>
            <person name="Zhang H."/>
            <person name="Dai N."/>
            <person name="Sheng W."/>
            <person name="Hou X."/>
            <person name="Wei L."/>
        </authorList>
    </citation>
    <scope>NUCLEOTIDE SEQUENCE</scope>
    <source>
        <strain evidence="2">KEN8</strain>
        <tissue evidence="2">Leaf</tissue>
    </source>
</reference>
<dbReference type="PANTHER" id="PTHR24121:SF15">
    <property type="entry name" value="ANKYRIN REPEAT PROTEIN"/>
    <property type="match status" value="1"/>
</dbReference>
<evidence type="ECO:0000256" key="1">
    <source>
        <dbReference type="SAM" id="MobiDB-lite"/>
    </source>
</evidence>
<feature type="compositionally biased region" description="Basic and acidic residues" evidence="1">
    <location>
        <begin position="426"/>
        <end position="440"/>
    </location>
</feature>
<feature type="region of interest" description="Disordered" evidence="1">
    <location>
        <begin position="403"/>
        <end position="441"/>
    </location>
</feature>
<gene>
    <name evidence="2" type="ORF">Scaly_1078900</name>
</gene>
<dbReference type="Gene3D" id="1.25.40.20">
    <property type="entry name" value="Ankyrin repeat-containing domain"/>
    <property type="match status" value="2"/>
</dbReference>
<dbReference type="Pfam" id="PF12796">
    <property type="entry name" value="Ank_2"/>
    <property type="match status" value="1"/>
</dbReference>
<dbReference type="PANTHER" id="PTHR24121">
    <property type="entry name" value="NO MECHANORECEPTOR POTENTIAL C, ISOFORM D-RELATED"/>
    <property type="match status" value="1"/>
</dbReference>
<accession>A0AAW2QKZ2</accession>
<dbReference type="EMBL" id="JACGWM010000006">
    <property type="protein sequence ID" value="KAL0368600.1"/>
    <property type="molecule type" value="Genomic_DNA"/>
</dbReference>
<dbReference type="SUPFAM" id="SSF48403">
    <property type="entry name" value="Ankyrin repeat"/>
    <property type="match status" value="1"/>
</dbReference>
<comment type="caution">
    <text evidence="2">The sequence shown here is derived from an EMBL/GenBank/DDBJ whole genome shotgun (WGS) entry which is preliminary data.</text>
</comment>
<dbReference type="InterPro" id="IPR036770">
    <property type="entry name" value="Ankyrin_rpt-contain_sf"/>
</dbReference>
<organism evidence="2">
    <name type="scientific">Sesamum calycinum</name>
    <dbReference type="NCBI Taxonomy" id="2727403"/>
    <lineage>
        <taxon>Eukaryota</taxon>
        <taxon>Viridiplantae</taxon>
        <taxon>Streptophyta</taxon>
        <taxon>Embryophyta</taxon>
        <taxon>Tracheophyta</taxon>
        <taxon>Spermatophyta</taxon>
        <taxon>Magnoliopsida</taxon>
        <taxon>eudicotyledons</taxon>
        <taxon>Gunneridae</taxon>
        <taxon>Pentapetalae</taxon>
        <taxon>asterids</taxon>
        <taxon>lamiids</taxon>
        <taxon>Lamiales</taxon>
        <taxon>Pedaliaceae</taxon>
        <taxon>Sesamum</taxon>
    </lineage>
</organism>
<evidence type="ECO:0000313" key="2">
    <source>
        <dbReference type="EMBL" id="KAL0368600.1"/>
    </source>
</evidence>
<dbReference type="SMART" id="SM00248">
    <property type="entry name" value="ANK"/>
    <property type="match status" value="5"/>
</dbReference>
<dbReference type="InterPro" id="IPR002110">
    <property type="entry name" value="Ankyrin_rpt"/>
</dbReference>
<name>A0AAW2QKZ2_9LAMI</name>
<dbReference type="AlphaFoldDB" id="A0AAW2QKZ2"/>
<proteinExistence type="predicted"/>
<sequence>MKASPETTTEQKEITLDYLFQLTMKKKWDEVVDVYRQHSWAQSAKLTHSEETALHVAVSSYQTESTSAYESFIKEMIDCIPKRDVFDILSIQNDNGNTPLHLAAAVGWVAICECIAAKDRRLVGSRNLRNETPLFMAAHHGKLEAFLCLHEMYTKGQEVDDSLCRRSDGNTILHSAVAGEYFRLAYQIISYYPKLMNWVNMEGESPLHVLAKKPNVFKSSIQLGLHDSIIYHCMLVDVVLKKQKYKPAGAIHSTDINCPENYRAWVNILHLIWTPIHRIFTARLEDDITSHQKRTGTDVENQQKSETEFEAKHLEEDQSKDMGSFPANYATCLMLFKFAMKVILTVVGVGFNRVKKIQEKKERHSHAFQIMNLLVESESSYKYDNDGREPMQKLQPQYSGRIALPNAPPPDDNVGVESRTGTTSSHEGRYKNEKEKDQNKSTKMGIPEMVEKILSTFPIAIQDIDSYGKNVLLLAAENRQTSVFDYLLKMELPEYIFIKWMIKEIVFSILLQS</sequence>
<protein>
    <submittedName>
        <fullName evidence="2">Uncharacterized protein</fullName>
    </submittedName>
</protein>